<dbReference type="EMBL" id="QQBH01000038">
    <property type="protein sequence ID" value="RDD84629.1"/>
    <property type="molecule type" value="Genomic_DNA"/>
</dbReference>
<dbReference type="AlphaFoldDB" id="A0A369V262"/>
<comment type="caution">
    <text evidence="1">The sequence shown here is derived from an EMBL/GenBank/DDBJ whole genome shotgun (WGS) entry which is preliminary data.</text>
</comment>
<dbReference type="Pfam" id="PF17196">
    <property type="entry name" value="DUF5133"/>
    <property type="match status" value="1"/>
</dbReference>
<gene>
    <name evidence="1" type="ORF">DVZ84_34305</name>
</gene>
<dbReference type="InterPro" id="IPR033457">
    <property type="entry name" value="DUF5133"/>
</dbReference>
<name>A0A369V262_9ACTN</name>
<proteinExistence type="predicted"/>
<organism evidence="1 2">
    <name type="scientific">Streptomyces parvulus</name>
    <dbReference type="NCBI Taxonomy" id="146923"/>
    <lineage>
        <taxon>Bacteria</taxon>
        <taxon>Bacillati</taxon>
        <taxon>Actinomycetota</taxon>
        <taxon>Actinomycetes</taxon>
        <taxon>Kitasatosporales</taxon>
        <taxon>Streptomycetaceae</taxon>
        <taxon>Streptomyces</taxon>
    </lineage>
</organism>
<reference evidence="1 2" key="1">
    <citation type="submission" date="2018-07" db="EMBL/GenBank/DDBJ databases">
        <title>Genome guided investigation of antibiotics producing actinomycetales strain isolated from a Macau mangrove ecosystem.</title>
        <authorList>
            <person name="Hu D."/>
        </authorList>
    </citation>
    <scope>NUCLEOTIDE SEQUENCE [LARGE SCALE GENOMIC DNA]</scope>
    <source>
        <strain evidence="1 2">2297</strain>
    </source>
</reference>
<protein>
    <submittedName>
        <fullName evidence="1">DUF5133 domain-containing protein</fullName>
    </submittedName>
</protein>
<evidence type="ECO:0000313" key="1">
    <source>
        <dbReference type="EMBL" id="RDD84629.1"/>
    </source>
</evidence>
<dbReference type="Proteomes" id="UP000253742">
    <property type="component" value="Unassembled WGS sequence"/>
</dbReference>
<evidence type="ECO:0000313" key="2">
    <source>
        <dbReference type="Proteomes" id="UP000253742"/>
    </source>
</evidence>
<accession>A0A369V262</accession>
<sequence>MGQSPPFTRLGACFCRTACQWLVARHVLWRTRDRRGQSRNFCDRTESAGRELGDVSCTLCAMTATQSAEQALSAAGLLLGRSTKEVPSADGTQAGQGLAA</sequence>